<protein>
    <submittedName>
        <fullName evidence="1">Uncharacterized protein</fullName>
    </submittedName>
</protein>
<accession>D4KXR1</accession>
<gene>
    <name evidence="1" type="ORF">RO1_15480</name>
</gene>
<dbReference type="EMBL" id="FP929050">
    <property type="protein sequence ID" value="CBL12151.1"/>
    <property type="molecule type" value="Genomic_DNA"/>
</dbReference>
<proteinExistence type="predicted"/>
<reference evidence="1 2" key="2">
    <citation type="submission" date="2010-03" db="EMBL/GenBank/DDBJ databases">
        <authorList>
            <person name="Pajon A."/>
        </authorList>
    </citation>
    <scope>NUCLEOTIDE SEQUENCE [LARGE SCALE GENOMIC DNA]</scope>
    <source>
        <strain evidence="1 2">XB6B4</strain>
    </source>
</reference>
<evidence type="ECO:0000313" key="1">
    <source>
        <dbReference type="EMBL" id="CBL12151.1"/>
    </source>
</evidence>
<dbReference type="HOGENOM" id="CLU_3433070_0_0_9"/>
<dbReference type="Proteomes" id="UP000008953">
    <property type="component" value="Chromosome"/>
</dbReference>
<sequence length="16" mass="1940">MKNKFLKLKKEVDSCE</sequence>
<reference evidence="1 2" key="1">
    <citation type="submission" date="2010-03" db="EMBL/GenBank/DDBJ databases">
        <title>The genome sequence of Roseburia intestinalis XB6B4.</title>
        <authorList>
            <consortium name="metaHIT consortium -- http://www.metahit.eu/"/>
            <person name="Pajon A."/>
            <person name="Turner K."/>
            <person name="Parkhill J."/>
            <person name="Bernalier A."/>
        </authorList>
    </citation>
    <scope>NUCLEOTIDE SEQUENCE [LARGE SCALE GENOMIC DNA]</scope>
    <source>
        <strain evidence="1 2">XB6B4</strain>
    </source>
</reference>
<dbReference type="AlphaFoldDB" id="D4KXR1"/>
<name>D4KXR1_9FIRM</name>
<dbReference type="KEGG" id="rix:RO1_15480"/>
<organism evidence="1 2">
    <name type="scientific">Roseburia intestinalis XB6B4</name>
    <dbReference type="NCBI Taxonomy" id="718255"/>
    <lineage>
        <taxon>Bacteria</taxon>
        <taxon>Bacillati</taxon>
        <taxon>Bacillota</taxon>
        <taxon>Clostridia</taxon>
        <taxon>Lachnospirales</taxon>
        <taxon>Lachnospiraceae</taxon>
        <taxon>Roseburia</taxon>
    </lineage>
</organism>
<evidence type="ECO:0000313" key="2">
    <source>
        <dbReference type="Proteomes" id="UP000008953"/>
    </source>
</evidence>